<name>A0A1D3L1X2_9EURY</name>
<dbReference type="OrthoDB" id="59507at2157"/>
<gene>
    <name evidence="2" type="ORF">MCBB_1008</name>
</gene>
<proteinExistence type="predicted"/>
<dbReference type="AlphaFoldDB" id="A0A1D3L1X2"/>
<dbReference type="Proteomes" id="UP000094707">
    <property type="component" value="Chromosome I"/>
</dbReference>
<dbReference type="KEGG" id="mcub:MCBB_1008"/>
<evidence type="ECO:0000256" key="1">
    <source>
        <dbReference type="SAM" id="MobiDB-lite"/>
    </source>
</evidence>
<dbReference type="PATRIC" id="fig|129848.4.peg.1014"/>
<dbReference type="Gene3D" id="1.10.3070.10">
    <property type="entry name" value="EhaM-like"/>
    <property type="match status" value="1"/>
</dbReference>
<organism evidence="2 3">
    <name type="scientific">Methanobacterium congolense</name>
    <dbReference type="NCBI Taxonomy" id="118062"/>
    <lineage>
        <taxon>Archaea</taxon>
        <taxon>Methanobacteriati</taxon>
        <taxon>Methanobacteriota</taxon>
        <taxon>Methanomada group</taxon>
        <taxon>Methanobacteria</taxon>
        <taxon>Methanobacteriales</taxon>
        <taxon>Methanobacteriaceae</taxon>
        <taxon>Methanobacterium</taxon>
    </lineage>
</organism>
<feature type="compositionally biased region" description="Basic and acidic residues" evidence="1">
    <location>
        <begin position="1"/>
        <end position="18"/>
    </location>
</feature>
<protein>
    <submittedName>
        <fullName evidence="2">Uncharacterized protein</fullName>
    </submittedName>
</protein>
<accession>A0A1D3L1X2</accession>
<dbReference type="EMBL" id="LT607756">
    <property type="protein sequence ID" value="SCG85568.1"/>
    <property type="molecule type" value="Genomic_DNA"/>
</dbReference>
<reference evidence="2 3" key="1">
    <citation type="submission" date="2016-08" db="EMBL/GenBank/DDBJ databases">
        <authorList>
            <person name="Seilhamer J.J."/>
        </authorList>
    </citation>
    <scope>NUCLEOTIDE SEQUENCE [LARGE SCALE GENOMIC DNA]</scope>
    <source>
        <strain evidence="2">Buetzberg</strain>
    </source>
</reference>
<evidence type="ECO:0000313" key="3">
    <source>
        <dbReference type="Proteomes" id="UP000094707"/>
    </source>
</evidence>
<evidence type="ECO:0000313" key="2">
    <source>
        <dbReference type="EMBL" id="SCG85568.1"/>
    </source>
</evidence>
<dbReference type="SUPFAM" id="SSF101332">
    <property type="entry name" value="Hypothetical protein MTH393"/>
    <property type="match status" value="1"/>
</dbReference>
<keyword evidence="3" id="KW-1185">Reference proteome</keyword>
<dbReference type="InterPro" id="IPR012056">
    <property type="entry name" value="NiFe_EhaM"/>
</dbReference>
<feature type="region of interest" description="Disordered" evidence="1">
    <location>
        <begin position="1"/>
        <end position="31"/>
    </location>
</feature>
<sequence length="160" mass="19078">MDIKDGFNMNDHTKDLENHSQSQDQFSPSEDVFDKDEKLLKVMKERIVRSYRWHEDVVLPMAEELKTTPEMFEEILMKHLDMSSLEALHARFESAKFNCTREKVHSDLRLCWLTDVMEIITEEETEEIEIRITSEVVYNGKNYDEAIEDGRKELLEFLMR</sequence>
<dbReference type="STRING" id="118062.MCBB_1008"/>
<dbReference type="Pfam" id="PF09218">
    <property type="entry name" value="EhaM"/>
    <property type="match status" value="1"/>
</dbReference>
<feature type="compositionally biased region" description="Polar residues" evidence="1">
    <location>
        <begin position="19"/>
        <end position="28"/>
    </location>
</feature>
<dbReference type="InterPro" id="IPR036606">
    <property type="entry name" value="EhaM-like_sf"/>
</dbReference>